<dbReference type="PATRIC" id="fig|1423792.3.peg.2886"/>
<dbReference type="AlphaFoldDB" id="A0A0R1N5I1"/>
<reference evidence="2 3" key="1">
    <citation type="journal article" date="2015" name="Genome Announc.">
        <title>Expanding the biotechnology potential of lactobacilli through comparative genomics of 213 strains and associated genera.</title>
        <authorList>
            <person name="Sun Z."/>
            <person name="Harris H.M."/>
            <person name="McCann A."/>
            <person name="Guo C."/>
            <person name="Argimon S."/>
            <person name="Zhang W."/>
            <person name="Yang X."/>
            <person name="Jeffery I.B."/>
            <person name="Cooney J.C."/>
            <person name="Kagawa T.F."/>
            <person name="Liu W."/>
            <person name="Song Y."/>
            <person name="Salvetti E."/>
            <person name="Wrobel A."/>
            <person name="Rasinkangas P."/>
            <person name="Parkhill J."/>
            <person name="Rea M.C."/>
            <person name="O'Sullivan O."/>
            <person name="Ritari J."/>
            <person name="Douillard F.P."/>
            <person name="Paul Ross R."/>
            <person name="Yang R."/>
            <person name="Briner A.E."/>
            <person name="Felis G.E."/>
            <person name="de Vos W.M."/>
            <person name="Barrangou R."/>
            <person name="Klaenhammer T.R."/>
            <person name="Caufield P.W."/>
            <person name="Cui Y."/>
            <person name="Zhang H."/>
            <person name="O'Toole P.W."/>
        </authorList>
    </citation>
    <scope>NUCLEOTIDE SEQUENCE [LARGE SCALE GENOMIC DNA]</scope>
    <source>
        <strain evidence="2 3">DSM 12744</strain>
    </source>
</reference>
<dbReference type="RefSeq" id="WP_057820481.1">
    <property type="nucleotide sequence ID" value="NZ_AZEC01000006.1"/>
</dbReference>
<protein>
    <submittedName>
        <fullName evidence="2">Uncharacterized protein</fullName>
    </submittedName>
</protein>
<keyword evidence="1" id="KW-0812">Transmembrane</keyword>
<feature type="transmembrane region" description="Helical" evidence="1">
    <location>
        <begin position="78"/>
        <end position="98"/>
    </location>
</feature>
<sequence>MEKQIEELLRLLSQGIKHLPESVGIIVQQYALREYIDAGFEFVIAAILITVAIVFIVKWYKKPVIASGAFEGERPDEWMAIVSLSTGITGFMFLMFSAGDLARAVSPIYSLIHSLR</sequence>
<name>A0A0R1N5I1_9LACO</name>
<evidence type="ECO:0000256" key="1">
    <source>
        <dbReference type="SAM" id="Phobius"/>
    </source>
</evidence>
<proteinExistence type="predicted"/>
<dbReference type="STRING" id="1423792.FD09_GL002821"/>
<comment type="caution">
    <text evidence="2">The sequence shown here is derived from an EMBL/GenBank/DDBJ whole genome shotgun (WGS) entry which is preliminary data.</text>
</comment>
<evidence type="ECO:0000313" key="2">
    <source>
        <dbReference type="EMBL" id="KRL12834.1"/>
    </source>
</evidence>
<dbReference type="EMBL" id="AZEC01000006">
    <property type="protein sequence ID" value="KRL12834.1"/>
    <property type="molecule type" value="Genomic_DNA"/>
</dbReference>
<accession>A0A0R1N5I1</accession>
<keyword evidence="3" id="KW-1185">Reference proteome</keyword>
<keyword evidence="1" id="KW-0472">Membrane</keyword>
<gene>
    <name evidence="2" type="ORF">FD09_GL002821</name>
</gene>
<evidence type="ECO:0000313" key="3">
    <source>
        <dbReference type="Proteomes" id="UP000051330"/>
    </source>
</evidence>
<organism evidence="2 3">
    <name type="scientific">Schleiferilactobacillus perolens DSM 12744</name>
    <dbReference type="NCBI Taxonomy" id="1423792"/>
    <lineage>
        <taxon>Bacteria</taxon>
        <taxon>Bacillati</taxon>
        <taxon>Bacillota</taxon>
        <taxon>Bacilli</taxon>
        <taxon>Lactobacillales</taxon>
        <taxon>Lactobacillaceae</taxon>
        <taxon>Schleiferilactobacillus</taxon>
    </lineage>
</organism>
<feature type="transmembrane region" description="Helical" evidence="1">
    <location>
        <begin position="38"/>
        <end position="57"/>
    </location>
</feature>
<keyword evidence="1" id="KW-1133">Transmembrane helix</keyword>
<dbReference type="Proteomes" id="UP000051330">
    <property type="component" value="Unassembled WGS sequence"/>
</dbReference>